<evidence type="ECO:0000259" key="6">
    <source>
        <dbReference type="PROSITE" id="PS50090"/>
    </source>
</evidence>
<dbReference type="PANTHER" id="PTHR46621">
    <property type="entry name" value="SNRNA-ACTIVATING PROTEIN COMPLEX SUBUNIT 4"/>
    <property type="match status" value="1"/>
</dbReference>
<protein>
    <submittedName>
        <fullName evidence="8">Uncharacterized protein</fullName>
    </submittedName>
</protein>
<dbReference type="InterPro" id="IPR051575">
    <property type="entry name" value="Myb-like_DNA-bd"/>
</dbReference>
<dbReference type="InterPro" id="IPR017930">
    <property type="entry name" value="Myb_dom"/>
</dbReference>
<evidence type="ECO:0000256" key="2">
    <source>
        <dbReference type="ARBA" id="ARBA00023125"/>
    </source>
</evidence>
<feature type="domain" description="Myb-like" evidence="6">
    <location>
        <begin position="335"/>
        <end position="384"/>
    </location>
</feature>
<dbReference type="PANTHER" id="PTHR46621:SF1">
    <property type="entry name" value="SNRNA-ACTIVATING PROTEIN COMPLEX SUBUNIT 4"/>
    <property type="match status" value="1"/>
</dbReference>
<dbReference type="Gene3D" id="1.10.10.60">
    <property type="entry name" value="Homeodomain-like"/>
    <property type="match status" value="4"/>
</dbReference>
<keyword evidence="3" id="KW-0804">Transcription</keyword>
<feature type="region of interest" description="Disordered" evidence="5">
    <location>
        <begin position="295"/>
        <end position="318"/>
    </location>
</feature>
<dbReference type="CDD" id="cd00167">
    <property type="entry name" value="SANT"/>
    <property type="match status" value="3"/>
</dbReference>
<evidence type="ECO:0000256" key="1">
    <source>
        <dbReference type="ARBA" id="ARBA00023015"/>
    </source>
</evidence>
<dbReference type="SUPFAM" id="SSF46689">
    <property type="entry name" value="Homeodomain-like"/>
    <property type="match status" value="3"/>
</dbReference>
<feature type="compositionally biased region" description="Basic and acidic residues" evidence="5">
    <location>
        <begin position="308"/>
        <end position="317"/>
    </location>
</feature>
<dbReference type="Proteomes" id="UP001150907">
    <property type="component" value="Unassembled WGS sequence"/>
</dbReference>
<feature type="domain" description="Myb-like" evidence="6">
    <location>
        <begin position="98"/>
        <end position="142"/>
    </location>
</feature>
<evidence type="ECO:0000313" key="9">
    <source>
        <dbReference type="Proteomes" id="UP001150907"/>
    </source>
</evidence>
<dbReference type="GO" id="GO:0000978">
    <property type="term" value="F:RNA polymerase II cis-regulatory region sequence-specific DNA binding"/>
    <property type="evidence" value="ECO:0007669"/>
    <property type="project" value="TreeGrafter"/>
</dbReference>
<dbReference type="PROSITE" id="PS50090">
    <property type="entry name" value="MYB_LIKE"/>
    <property type="match status" value="3"/>
</dbReference>
<dbReference type="AlphaFoldDB" id="A0A9W8EFL9"/>
<dbReference type="EMBL" id="JANBQF010000148">
    <property type="protein sequence ID" value="KAJ2004551.1"/>
    <property type="molecule type" value="Genomic_DNA"/>
</dbReference>
<dbReference type="SMART" id="SM00717">
    <property type="entry name" value="SANT"/>
    <property type="match status" value="4"/>
</dbReference>
<proteinExistence type="predicted"/>
<keyword evidence="1" id="KW-0805">Transcription regulation</keyword>
<dbReference type="InterPro" id="IPR009057">
    <property type="entry name" value="Homeodomain-like_sf"/>
</dbReference>
<keyword evidence="9" id="KW-1185">Reference proteome</keyword>
<dbReference type="PROSITE" id="PS51294">
    <property type="entry name" value="HTH_MYB"/>
    <property type="match status" value="1"/>
</dbReference>
<dbReference type="Pfam" id="PF13921">
    <property type="entry name" value="Myb_DNA-bind_6"/>
    <property type="match status" value="1"/>
</dbReference>
<accession>A0A9W8EFL9</accession>
<reference evidence="8" key="1">
    <citation type="submission" date="2022-07" db="EMBL/GenBank/DDBJ databases">
        <title>Phylogenomic reconstructions and comparative analyses of Kickxellomycotina fungi.</title>
        <authorList>
            <person name="Reynolds N.K."/>
            <person name="Stajich J.E."/>
            <person name="Barry K."/>
            <person name="Grigoriev I.V."/>
            <person name="Crous P."/>
            <person name="Smith M.E."/>
        </authorList>
    </citation>
    <scope>NUCLEOTIDE SEQUENCE</scope>
    <source>
        <strain evidence="8">IMI 214461</strain>
    </source>
</reference>
<name>A0A9W8EFL9_9FUNG</name>
<evidence type="ECO:0000256" key="5">
    <source>
        <dbReference type="SAM" id="MobiDB-lite"/>
    </source>
</evidence>
<organism evidence="8 9">
    <name type="scientific">Coemansia thaxteri</name>
    <dbReference type="NCBI Taxonomy" id="2663907"/>
    <lineage>
        <taxon>Eukaryota</taxon>
        <taxon>Fungi</taxon>
        <taxon>Fungi incertae sedis</taxon>
        <taxon>Zoopagomycota</taxon>
        <taxon>Kickxellomycotina</taxon>
        <taxon>Kickxellomycetes</taxon>
        <taxon>Kickxellales</taxon>
        <taxon>Kickxellaceae</taxon>
        <taxon>Coemansia</taxon>
    </lineage>
</organism>
<keyword evidence="2" id="KW-0238">DNA-binding</keyword>
<dbReference type="OrthoDB" id="2143914at2759"/>
<evidence type="ECO:0000256" key="4">
    <source>
        <dbReference type="ARBA" id="ARBA00023242"/>
    </source>
</evidence>
<dbReference type="GO" id="GO:0042795">
    <property type="term" value="P:snRNA transcription by RNA polymerase II"/>
    <property type="evidence" value="ECO:0007669"/>
    <property type="project" value="TreeGrafter"/>
</dbReference>
<evidence type="ECO:0000313" key="8">
    <source>
        <dbReference type="EMBL" id="KAJ2004551.1"/>
    </source>
</evidence>
<sequence>MVVLEEPGKTGSRPRWTASEDQKLWAAISEQISGRSKTIDWDVVSQSLSVKRVPSALRARYKNALRNTCVNRRFGPSFPGSESEAGSHLLSQPRVGLKWTPKEDDALRTGVDIYGSAKWKLVAGFVGTRGTLQCASRWRSLSSPLSGEASPRMHWARTIQRNNKLKALADGKNSSSPEISRRSAVVAAILQQQQEPPGTCQTPDASAASVDVPWSDSQDARLDRAEGRPLLVPFSAEEDQMIMRLTRQYGRKWTLIARLITASHQQKLVDGGDGSTSQAAIIRTGLNVQTRHSIIGKRHGKAASKGTAEAERGDPERIGAAQKQAKPARRVNQIWTPEEDAALVRIVEAMMEEEAGFSSWNEVARQMPTDRTNRQCRTRWMLNVGTHLQHTAFTEAEDKLLWPFVVDSEQRPLRTRGRKEFSGKPIAINYAQGDDEAPAFVGIGWFGARRMTGRSSGSLKCRICRLQHIIEWLGKVAGVKDAHLQFDLVHRLANTPSDFRIISRNINKAEAVKEKI</sequence>
<feature type="domain" description="HTH myb-type" evidence="7">
    <location>
        <begin position="91"/>
        <end position="146"/>
    </location>
</feature>
<gene>
    <name evidence="8" type="ORF">H4R26_002445</name>
</gene>
<dbReference type="GO" id="GO:0019185">
    <property type="term" value="C:snRNA-activating protein complex"/>
    <property type="evidence" value="ECO:0007669"/>
    <property type="project" value="TreeGrafter"/>
</dbReference>
<dbReference type="GO" id="GO:0042796">
    <property type="term" value="P:snRNA transcription by RNA polymerase III"/>
    <property type="evidence" value="ECO:0007669"/>
    <property type="project" value="TreeGrafter"/>
</dbReference>
<keyword evidence="4" id="KW-0539">Nucleus</keyword>
<evidence type="ECO:0000259" key="7">
    <source>
        <dbReference type="PROSITE" id="PS51294"/>
    </source>
</evidence>
<evidence type="ECO:0000256" key="3">
    <source>
        <dbReference type="ARBA" id="ARBA00023163"/>
    </source>
</evidence>
<dbReference type="GO" id="GO:0001006">
    <property type="term" value="F:RNA polymerase III type 3 promoter sequence-specific DNA binding"/>
    <property type="evidence" value="ECO:0007669"/>
    <property type="project" value="TreeGrafter"/>
</dbReference>
<comment type="caution">
    <text evidence="8">The sequence shown here is derived from an EMBL/GenBank/DDBJ whole genome shotgun (WGS) entry which is preliminary data.</text>
</comment>
<dbReference type="InterPro" id="IPR001005">
    <property type="entry name" value="SANT/Myb"/>
</dbReference>
<feature type="domain" description="Myb-like" evidence="6">
    <location>
        <begin position="8"/>
        <end position="65"/>
    </location>
</feature>
<dbReference type="Pfam" id="PF00249">
    <property type="entry name" value="Myb_DNA-binding"/>
    <property type="match status" value="1"/>
</dbReference>